<gene>
    <name evidence="10" type="primary">SMKI12G4620</name>
    <name evidence="10" type="ORF">SMKI_12G4620</name>
</gene>
<dbReference type="CDD" id="cd13227">
    <property type="entry name" value="PH-GRAM-like_Vps36"/>
    <property type="match status" value="1"/>
</dbReference>
<comment type="similarity">
    <text evidence="1 7">Belongs to the VPS36 family.</text>
</comment>
<keyword evidence="5" id="KW-0862">Zinc</keyword>
<evidence type="ECO:0000313" key="11">
    <source>
        <dbReference type="Proteomes" id="UP001161438"/>
    </source>
</evidence>
<comment type="subcellular location">
    <subcellularLocation>
        <location evidence="7">Cytoplasm</location>
    </subcellularLocation>
    <subcellularLocation>
        <location evidence="7">Endosome</location>
    </subcellularLocation>
</comment>
<dbReference type="InterPro" id="IPR040608">
    <property type="entry name" value="Snf8/Vps36"/>
</dbReference>
<dbReference type="Gene3D" id="1.10.10.10">
    <property type="entry name" value="Winged helix-like DNA-binding domain superfamily/Winged helix DNA-binding domain"/>
    <property type="match status" value="2"/>
</dbReference>
<dbReference type="PROSITE" id="PS51495">
    <property type="entry name" value="GLUE"/>
    <property type="match status" value="1"/>
</dbReference>
<feature type="region of interest" description="Disordered" evidence="8">
    <location>
        <begin position="231"/>
        <end position="251"/>
    </location>
</feature>
<dbReference type="Pfam" id="PF11605">
    <property type="entry name" value="Vps36_ESCRT-II"/>
    <property type="match status" value="1"/>
</dbReference>
<evidence type="ECO:0000256" key="5">
    <source>
        <dbReference type="ARBA" id="ARBA00022833"/>
    </source>
</evidence>
<name>A0AA35NDY8_SACMI</name>
<dbReference type="InterPro" id="IPR036443">
    <property type="entry name" value="Znf_RanBP2_sf"/>
</dbReference>
<comment type="subunit">
    <text evidence="7">Component of the endosomal sorting complex required for transport II (ESCRT-II).</text>
</comment>
<evidence type="ECO:0000256" key="2">
    <source>
        <dbReference type="ARBA" id="ARBA00022448"/>
    </source>
</evidence>
<dbReference type="PANTHER" id="PTHR13128:SF12">
    <property type="entry name" value="VACUOLAR PROTEIN-SORTING-ASSOCIATED PROTEIN 36"/>
    <property type="match status" value="1"/>
</dbReference>
<dbReference type="SMART" id="SM00547">
    <property type="entry name" value="ZnF_RBZ"/>
    <property type="match status" value="2"/>
</dbReference>
<dbReference type="GO" id="GO:0031902">
    <property type="term" value="C:late endosome membrane"/>
    <property type="evidence" value="ECO:0007669"/>
    <property type="project" value="UniProtKB-UniRule"/>
</dbReference>
<dbReference type="InterPro" id="IPR037855">
    <property type="entry name" value="Vps36"/>
</dbReference>
<keyword evidence="4" id="KW-0863">Zinc-finger</keyword>
<keyword evidence="7" id="KW-0967">Endosome</keyword>
<evidence type="ECO:0000256" key="1">
    <source>
        <dbReference type="ARBA" id="ARBA00009697"/>
    </source>
</evidence>
<dbReference type="GO" id="GO:0043130">
    <property type="term" value="F:ubiquitin binding"/>
    <property type="evidence" value="ECO:0007669"/>
    <property type="project" value="UniProtKB-UniRule"/>
</dbReference>
<comment type="function">
    <text evidence="7">Component of the ESCRT-II complex (endosomal sorting complex required for transport II), which is required for multivesicular body (MVB) formation and sorting of endosomal cargo proteins into MVBs.</text>
</comment>
<dbReference type="GO" id="GO:0043328">
    <property type="term" value="P:protein transport to vacuole involved in ubiquitin-dependent protein catabolic process via the multivesicular body sorting pathway"/>
    <property type="evidence" value="ECO:0007669"/>
    <property type="project" value="UniProtKB-UniRule"/>
</dbReference>
<proteinExistence type="inferred from homology"/>
<dbReference type="SUPFAM" id="SSF46785">
    <property type="entry name" value="Winged helix' DNA-binding domain"/>
    <property type="match status" value="1"/>
</dbReference>
<dbReference type="InterPro" id="IPR036390">
    <property type="entry name" value="WH_DNA-bd_sf"/>
</dbReference>
<dbReference type="Gene3D" id="2.30.29.30">
    <property type="entry name" value="Pleckstrin-homology domain (PH domain)/Phosphotyrosine-binding domain (PTB)"/>
    <property type="match status" value="2"/>
</dbReference>
<dbReference type="InterPro" id="IPR011993">
    <property type="entry name" value="PH-like_dom_sf"/>
</dbReference>
<accession>A0AA35NDY8</accession>
<evidence type="ECO:0000256" key="6">
    <source>
        <dbReference type="ARBA" id="ARBA00022927"/>
    </source>
</evidence>
<keyword evidence="7" id="KW-0963">Cytoplasm</keyword>
<evidence type="ECO:0000313" key="10">
    <source>
        <dbReference type="EMBL" id="CAI4035311.1"/>
    </source>
</evidence>
<dbReference type="Pfam" id="PF04157">
    <property type="entry name" value="EAP30"/>
    <property type="match status" value="1"/>
</dbReference>
<dbReference type="GO" id="GO:0008270">
    <property type="term" value="F:zinc ion binding"/>
    <property type="evidence" value="ECO:0007669"/>
    <property type="project" value="UniProtKB-KW"/>
</dbReference>
<dbReference type="SUPFAM" id="SSF90209">
    <property type="entry name" value="Ran binding protein zinc finger-like"/>
    <property type="match status" value="1"/>
</dbReference>
<dbReference type="AlphaFoldDB" id="A0AA35NDY8"/>
<dbReference type="PANTHER" id="PTHR13128">
    <property type="entry name" value="VACUOLAR PROTEIN-SORTING-ASSOCIATED PROTEIN 36"/>
    <property type="match status" value="1"/>
</dbReference>
<evidence type="ECO:0000256" key="3">
    <source>
        <dbReference type="ARBA" id="ARBA00022723"/>
    </source>
</evidence>
<dbReference type="InterPro" id="IPR036388">
    <property type="entry name" value="WH-like_DNA-bd_sf"/>
</dbReference>
<keyword evidence="3" id="KW-0479">Metal-binding</keyword>
<reference evidence="10" key="1">
    <citation type="submission" date="2022-10" db="EMBL/GenBank/DDBJ databases">
        <authorList>
            <person name="Byrne P K."/>
        </authorList>
    </citation>
    <scope>NUCLEOTIDE SEQUENCE</scope>
    <source>
        <strain evidence="10">IFO1815</strain>
    </source>
</reference>
<dbReference type="InterPro" id="IPR021648">
    <property type="entry name" value="GLUE_dom"/>
</dbReference>
<keyword evidence="2 7" id="KW-0813">Transport</keyword>
<keyword evidence="6 7" id="KW-0653">Protein transport</keyword>
<feature type="compositionally biased region" description="Low complexity" evidence="8">
    <location>
        <begin position="240"/>
        <end position="251"/>
    </location>
</feature>
<sequence>MEYWHYVETTSSGQPLLREGEKDIFIDQSVGLYHGKSKILQRQRGRVFLTSQRIIYIDDIKPTYNSLGLELDDIAYVNYSSGFLTRSPRLILFFKDSSSKDALEKIVNTANDIVVSTWVCPICMVSNETEGEFTRDTLPAPNCINCGVPADYELTKSSINSSNAIELNSNSENKFVSSSGNVCPACTFANHPQIGNCEICGHRLPNASKIRSKISRLKNFHDSRIHIELEKHSLGKSKSSHSTPSSSYSTTTPTEFVQLSFRKSDGVLFSQATERALENILSEKNKYIFNQNVVSVNGIEITKEANAHDYNNDMPFIETKLSRIGIASLEKTRENQLLNNDILFNNALTDLNKLMSLATSIERLYKNSNKTMKTKTMNLPDESTLNESKIRRPLLILDREKFLNKGLFLDEIAREIYEFTLSEFKDLNDDDNNTNYMIITLVDLYAMYNKSMRIGTGLISPMEMREACERFEHLGLNELRLVKVNKRILCLTSEKFDVVKDKLVDLIGEYPGSDLLKLTQILSSSNSKSNWTLGILMEMLQNCVNEGDLLIDKQLSGIYYYKNSYWPSHT</sequence>
<keyword evidence="11" id="KW-1185">Reference proteome</keyword>
<protein>
    <recommendedName>
        <fullName evidence="7">Vacuolar protein-sorting-associated protein 36</fullName>
    </recommendedName>
    <alternativeName>
        <fullName evidence="7">ESCRT-II complex subunit VPS36</fullName>
    </alternativeName>
</protein>
<dbReference type="FunFam" id="1.10.10.10:FF:000727">
    <property type="entry name" value="Vacuolar sorting protein"/>
    <property type="match status" value="1"/>
</dbReference>
<dbReference type="Pfam" id="PF16988">
    <property type="entry name" value="Vps36-NZF-N"/>
    <property type="match status" value="1"/>
</dbReference>
<dbReference type="InterPro" id="IPR001876">
    <property type="entry name" value="Znf_RanBP2"/>
</dbReference>
<feature type="domain" description="GLUE N-terminal" evidence="9">
    <location>
        <begin position="7"/>
        <end position="289"/>
    </location>
</feature>
<dbReference type="SUPFAM" id="SSF50729">
    <property type="entry name" value="PH domain-like"/>
    <property type="match status" value="1"/>
</dbReference>
<evidence type="ECO:0000256" key="4">
    <source>
        <dbReference type="ARBA" id="ARBA00022771"/>
    </source>
</evidence>
<dbReference type="GO" id="GO:0032266">
    <property type="term" value="F:phosphatidylinositol-3-phosphate binding"/>
    <property type="evidence" value="ECO:0007669"/>
    <property type="project" value="UniProtKB-UniRule"/>
</dbReference>
<evidence type="ECO:0000256" key="7">
    <source>
        <dbReference type="RuleBase" id="RU367095"/>
    </source>
</evidence>
<evidence type="ECO:0000259" key="9">
    <source>
        <dbReference type="PROSITE" id="PS51495"/>
    </source>
</evidence>
<organism evidence="10 11">
    <name type="scientific">Saccharomyces mikatae IFO 1815</name>
    <dbReference type="NCBI Taxonomy" id="226126"/>
    <lineage>
        <taxon>Eukaryota</taxon>
        <taxon>Fungi</taxon>
        <taxon>Dikarya</taxon>
        <taxon>Ascomycota</taxon>
        <taxon>Saccharomycotina</taxon>
        <taxon>Saccharomycetes</taxon>
        <taxon>Saccharomycetales</taxon>
        <taxon>Saccharomycetaceae</taxon>
        <taxon>Saccharomyces</taxon>
    </lineage>
</organism>
<dbReference type="Proteomes" id="UP001161438">
    <property type="component" value="Chromosome 12"/>
</dbReference>
<dbReference type="InterPro" id="IPR031558">
    <property type="entry name" value="Vps36-NZF-N"/>
</dbReference>
<dbReference type="EMBL" id="OX365768">
    <property type="protein sequence ID" value="CAI4035311.1"/>
    <property type="molecule type" value="Genomic_DNA"/>
</dbReference>
<dbReference type="FunFam" id="1.10.10.10:FF:000753">
    <property type="entry name" value="Vacuolar sorting protein"/>
    <property type="match status" value="1"/>
</dbReference>
<dbReference type="GeneID" id="80920165"/>
<dbReference type="GO" id="GO:0000814">
    <property type="term" value="C:ESCRT II complex"/>
    <property type="evidence" value="ECO:0007669"/>
    <property type="project" value="UniProtKB-UniRule"/>
</dbReference>
<evidence type="ECO:0000256" key="8">
    <source>
        <dbReference type="SAM" id="MobiDB-lite"/>
    </source>
</evidence>
<dbReference type="RefSeq" id="XP_056078431.1">
    <property type="nucleotide sequence ID" value="XM_056224521.1"/>
</dbReference>